<evidence type="ECO:0000256" key="4">
    <source>
        <dbReference type="ARBA" id="ARBA00023136"/>
    </source>
</evidence>
<dbReference type="EMBL" id="UOEJ01000224">
    <property type="protein sequence ID" value="VAW05931.1"/>
    <property type="molecule type" value="Genomic_DNA"/>
</dbReference>
<dbReference type="InterPro" id="IPR002781">
    <property type="entry name" value="TM_pro_TauE-like"/>
</dbReference>
<dbReference type="InterPro" id="IPR051598">
    <property type="entry name" value="TSUP/Inactive_protease-like"/>
</dbReference>
<keyword evidence="3 5" id="KW-1133">Transmembrane helix</keyword>
<dbReference type="GO" id="GO:0016020">
    <property type="term" value="C:membrane"/>
    <property type="evidence" value="ECO:0007669"/>
    <property type="project" value="UniProtKB-SubCell"/>
</dbReference>
<feature type="transmembrane region" description="Helical" evidence="5">
    <location>
        <begin position="37"/>
        <end position="55"/>
    </location>
</feature>
<reference evidence="6" key="1">
    <citation type="submission" date="2018-06" db="EMBL/GenBank/DDBJ databases">
        <authorList>
            <person name="Zhirakovskaya E."/>
        </authorList>
    </citation>
    <scope>NUCLEOTIDE SEQUENCE</scope>
</reference>
<comment type="subcellular location">
    <subcellularLocation>
        <location evidence="1">Membrane</location>
        <topology evidence="1">Multi-pass membrane protein</topology>
    </subcellularLocation>
</comment>
<name>A0A3B0SIA3_9ZZZZ</name>
<feature type="transmembrane region" description="Helical" evidence="5">
    <location>
        <begin position="174"/>
        <end position="207"/>
    </location>
</feature>
<evidence type="ECO:0000256" key="3">
    <source>
        <dbReference type="ARBA" id="ARBA00022989"/>
    </source>
</evidence>
<evidence type="ECO:0000256" key="5">
    <source>
        <dbReference type="SAM" id="Phobius"/>
    </source>
</evidence>
<keyword evidence="2 5" id="KW-0812">Transmembrane</keyword>
<gene>
    <name evidence="6" type="ORF">MNBD_ALPHA01-1215</name>
</gene>
<dbReference type="AlphaFoldDB" id="A0A3B0SIA3"/>
<dbReference type="Pfam" id="PF01925">
    <property type="entry name" value="TauE"/>
    <property type="match status" value="1"/>
</dbReference>
<keyword evidence="4 5" id="KW-0472">Membrane</keyword>
<feature type="transmembrane region" description="Helical" evidence="5">
    <location>
        <begin position="12"/>
        <end position="31"/>
    </location>
</feature>
<accession>A0A3B0SIA3</accession>
<evidence type="ECO:0000313" key="6">
    <source>
        <dbReference type="EMBL" id="VAW05931.1"/>
    </source>
</evidence>
<dbReference type="PANTHER" id="PTHR43701">
    <property type="entry name" value="MEMBRANE TRANSPORTER PROTEIN MJ0441-RELATED"/>
    <property type="match status" value="1"/>
</dbReference>
<feature type="transmembrane region" description="Helical" evidence="5">
    <location>
        <begin position="116"/>
        <end position="138"/>
    </location>
</feature>
<evidence type="ECO:0000256" key="2">
    <source>
        <dbReference type="ARBA" id="ARBA00022692"/>
    </source>
</evidence>
<organism evidence="6">
    <name type="scientific">hydrothermal vent metagenome</name>
    <dbReference type="NCBI Taxonomy" id="652676"/>
    <lineage>
        <taxon>unclassified sequences</taxon>
        <taxon>metagenomes</taxon>
        <taxon>ecological metagenomes</taxon>
    </lineage>
</organism>
<proteinExistence type="predicted"/>
<protein>
    <submittedName>
        <fullName evidence="6">Sulfite exporter TauE/SafE</fullName>
    </submittedName>
</protein>
<sequence length="307" mass="32433">MQIYLPIAEMSINIFLLLAMGGGVGFLSGMFGVGGGFLMTPLLIFVGIPPAVAVATEANQITAASVSGALAHGRRGGIDYKMGSILIIGGAVGSYFGAMLFTVLKATGQVDLMISLAYVIFLGAIGGMMFVESIGSILRARRGDKPQVGRRRRTWIDALPFKVRFRTSKMYVSILLPLIIGGFVGVLAAIMGVGGGFIMVPAMIYLLHMPIKVVIGTSLFQITFVTASVTFLHSVNTQTVDVVLALILLIGAVIGAQIGARFGLKLKGEQLRILLAILVLAVCTKMAVDLVSEPDELYSVTTRGVVH</sequence>
<evidence type="ECO:0000256" key="1">
    <source>
        <dbReference type="ARBA" id="ARBA00004141"/>
    </source>
</evidence>
<dbReference type="PANTHER" id="PTHR43701:SF12">
    <property type="entry name" value="MEMBRANE TRANSPORTER PROTEIN YTNM-RELATED"/>
    <property type="match status" value="1"/>
</dbReference>
<feature type="transmembrane region" description="Helical" evidence="5">
    <location>
        <begin position="84"/>
        <end position="104"/>
    </location>
</feature>
<feature type="transmembrane region" description="Helical" evidence="5">
    <location>
        <begin position="242"/>
        <end position="264"/>
    </location>
</feature>
<feature type="transmembrane region" description="Helical" evidence="5">
    <location>
        <begin position="213"/>
        <end position="235"/>
    </location>
</feature>